<evidence type="ECO:0000313" key="1">
    <source>
        <dbReference type="EMBL" id="GGF70921.1"/>
    </source>
</evidence>
<reference evidence="1" key="2">
    <citation type="submission" date="2020-09" db="EMBL/GenBank/DDBJ databases">
        <authorList>
            <person name="Sun Q."/>
            <person name="Zhou Y."/>
        </authorList>
    </citation>
    <scope>NUCLEOTIDE SEQUENCE</scope>
    <source>
        <strain evidence="1">CGMCC 1.15254</strain>
    </source>
</reference>
<keyword evidence="2" id="KW-1185">Reference proteome</keyword>
<dbReference type="RefSeq" id="WP_188666029.1">
    <property type="nucleotide sequence ID" value="NZ_BMHV01000020.1"/>
</dbReference>
<comment type="caution">
    <text evidence="1">The sequence shown here is derived from an EMBL/GenBank/DDBJ whole genome shotgun (WGS) entry which is preliminary data.</text>
</comment>
<reference evidence="1" key="1">
    <citation type="journal article" date="2014" name="Int. J. Syst. Evol. Microbiol.">
        <title>Complete genome sequence of Corynebacterium casei LMG S-19264T (=DSM 44701T), isolated from a smear-ripened cheese.</title>
        <authorList>
            <consortium name="US DOE Joint Genome Institute (JGI-PGF)"/>
            <person name="Walter F."/>
            <person name="Albersmeier A."/>
            <person name="Kalinowski J."/>
            <person name="Ruckert C."/>
        </authorList>
    </citation>
    <scope>NUCLEOTIDE SEQUENCE</scope>
    <source>
        <strain evidence="1">CGMCC 1.15254</strain>
    </source>
</reference>
<name>A0A917FE86_9PROT</name>
<accession>A0A917FE86</accession>
<organism evidence="1 2">
    <name type="scientific">Terasakiella brassicae</name>
    <dbReference type="NCBI Taxonomy" id="1634917"/>
    <lineage>
        <taxon>Bacteria</taxon>
        <taxon>Pseudomonadati</taxon>
        <taxon>Pseudomonadota</taxon>
        <taxon>Alphaproteobacteria</taxon>
        <taxon>Rhodospirillales</taxon>
        <taxon>Terasakiellaceae</taxon>
        <taxon>Terasakiella</taxon>
    </lineage>
</organism>
<dbReference type="EMBL" id="BMHV01000020">
    <property type="protein sequence ID" value="GGF70921.1"/>
    <property type="molecule type" value="Genomic_DNA"/>
</dbReference>
<proteinExistence type="predicted"/>
<protein>
    <submittedName>
        <fullName evidence="1">Uncharacterized protein</fullName>
    </submittedName>
</protein>
<evidence type="ECO:0000313" key="2">
    <source>
        <dbReference type="Proteomes" id="UP000632498"/>
    </source>
</evidence>
<dbReference type="AlphaFoldDB" id="A0A917FE86"/>
<gene>
    <name evidence="1" type="ORF">GCM10011332_26140</name>
</gene>
<dbReference type="Proteomes" id="UP000632498">
    <property type="component" value="Unassembled WGS sequence"/>
</dbReference>
<sequence>MASDGEKQLVETAPENIPVALKGFEDEAQAKDLGHVVAYVVRSISRYMDLERLDGITIAFDYDEALASLDRGYDASRLLNCTTTEEISGVAMAPVVIRDGVIKSHMVFHAPFVMSIMDEEDSDFKQQAIHLIAHECAHVEDNKYKDLSLPGTMLQKEYLSYEDAVFGQVADSTWSEYAACIVSATFGSDQTKSYVEGFISVLEVARSKAIEAIKSYRIHGDLNLLVEEVGQPLCLPIKGASYLLGHLDGVGKSFSDIEDLEDTISEHGYSEYIYRLKVELRKLWEKRDQWEGEEEFQPINLIAKDLFADVGVIFTKMEDGQSHIDVPFTPETMPDL</sequence>